<accession>A0A8J4DHU6</accession>
<feature type="transmembrane region" description="Helical" evidence="1">
    <location>
        <begin position="34"/>
        <end position="54"/>
    </location>
</feature>
<name>A0A8J4DHU6_9CHLO</name>
<evidence type="ECO:0000256" key="1">
    <source>
        <dbReference type="SAM" id="Phobius"/>
    </source>
</evidence>
<dbReference type="AlphaFoldDB" id="A0A8J4DHU6"/>
<organism evidence="2 3">
    <name type="scientific">Volvox reticuliferus</name>
    <dbReference type="NCBI Taxonomy" id="1737510"/>
    <lineage>
        <taxon>Eukaryota</taxon>
        <taxon>Viridiplantae</taxon>
        <taxon>Chlorophyta</taxon>
        <taxon>core chlorophytes</taxon>
        <taxon>Chlorophyceae</taxon>
        <taxon>CS clade</taxon>
        <taxon>Chlamydomonadales</taxon>
        <taxon>Volvocaceae</taxon>
        <taxon>Volvox</taxon>
    </lineage>
</organism>
<evidence type="ECO:0000313" key="2">
    <source>
        <dbReference type="EMBL" id="GIM00209.1"/>
    </source>
</evidence>
<comment type="caution">
    <text evidence="2">The sequence shown here is derived from an EMBL/GenBank/DDBJ whole genome shotgun (WGS) entry which is preliminary data.</text>
</comment>
<proteinExistence type="predicted"/>
<gene>
    <name evidence="2" type="ORF">Vretimale_5369</name>
</gene>
<dbReference type="EMBL" id="BNCQ01000007">
    <property type="protein sequence ID" value="GIM00209.1"/>
    <property type="molecule type" value="Genomic_DNA"/>
</dbReference>
<keyword evidence="1" id="KW-0472">Membrane</keyword>
<sequence length="156" mass="17537">MAVLDPWVEASPITIFGSASPKPSPFMLLTNINWLWRLQICVLLLWLCTIWTHQMVLPRSPGWRRLVAAAPAIAALIAAPFFFHPFYEPILSMTTAFMSVRMPVTKLLAACYGRGPLAALPSKPTEESAASSTESNRKLRWWVRRRRRTSDPTVSG</sequence>
<keyword evidence="1" id="KW-0812">Transmembrane</keyword>
<dbReference type="Proteomes" id="UP000722791">
    <property type="component" value="Unassembled WGS sequence"/>
</dbReference>
<feature type="transmembrane region" description="Helical" evidence="1">
    <location>
        <begin position="66"/>
        <end position="87"/>
    </location>
</feature>
<feature type="non-terminal residue" evidence="2">
    <location>
        <position position="156"/>
    </location>
</feature>
<keyword evidence="1" id="KW-1133">Transmembrane helix</keyword>
<protein>
    <submittedName>
        <fullName evidence="2">Uncharacterized protein</fullName>
    </submittedName>
</protein>
<evidence type="ECO:0000313" key="3">
    <source>
        <dbReference type="Proteomes" id="UP000722791"/>
    </source>
</evidence>
<reference evidence="2" key="1">
    <citation type="journal article" date="2021" name="Proc. Natl. Acad. Sci. U.S.A.">
        <title>Three genomes in the algal genus Volvox reveal the fate of a haploid sex-determining region after a transition to homothallism.</title>
        <authorList>
            <person name="Yamamoto K."/>
            <person name="Hamaji T."/>
            <person name="Kawai-Toyooka H."/>
            <person name="Matsuzaki R."/>
            <person name="Takahashi F."/>
            <person name="Nishimura Y."/>
            <person name="Kawachi M."/>
            <person name="Noguchi H."/>
            <person name="Minakuchi Y."/>
            <person name="Umen J.G."/>
            <person name="Toyoda A."/>
            <person name="Nozaki H."/>
        </authorList>
    </citation>
    <scope>NUCLEOTIDE SEQUENCE</scope>
    <source>
        <strain evidence="2">NIES-3785</strain>
    </source>
</reference>